<evidence type="ECO:0000313" key="2">
    <source>
        <dbReference type="Proteomes" id="UP000789920"/>
    </source>
</evidence>
<feature type="non-terminal residue" evidence="1">
    <location>
        <position position="1"/>
    </location>
</feature>
<keyword evidence="2" id="KW-1185">Reference proteome</keyword>
<dbReference type="Proteomes" id="UP000789920">
    <property type="component" value="Unassembled WGS sequence"/>
</dbReference>
<comment type="caution">
    <text evidence="1">The sequence shown here is derived from an EMBL/GenBank/DDBJ whole genome shotgun (WGS) entry which is preliminary data.</text>
</comment>
<protein>
    <submittedName>
        <fullName evidence="1">5128_t:CDS:1</fullName>
    </submittedName>
</protein>
<dbReference type="EMBL" id="CAJVQC010009361">
    <property type="protein sequence ID" value="CAG8603669.1"/>
    <property type="molecule type" value="Genomic_DNA"/>
</dbReference>
<proteinExistence type="predicted"/>
<name>A0ACA9MNB4_9GLOM</name>
<accession>A0ACA9MNB4</accession>
<sequence>AIGVEKSIFKENFMSYLEGKGYKVYHPVKVSLLLDDKLKLFYKDPKNNALFFQYVILNFYKKQAIEINIIDSYDFVILDQTHIDTEVFTLINTEDEEVVDFLGKKDKKLK</sequence>
<organism evidence="1 2">
    <name type="scientific">Racocetra persica</name>
    <dbReference type="NCBI Taxonomy" id="160502"/>
    <lineage>
        <taxon>Eukaryota</taxon>
        <taxon>Fungi</taxon>
        <taxon>Fungi incertae sedis</taxon>
        <taxon>Mucoromycota</taxon>
        <taxon>Glomeromycotina</taxon>
        <taxon>Glomeromycetes</taxon>
        <taxon>Diversisporales</taxon>
        <taxon>Gigasporaceae</taxon>
        <taxon>Racocetra</taxon>
    </lineage>
</organism>
<gene>
    <name evidence="1" type="ORF">RPERSI_LOCUS6018</name>
</gene>
<evidence type="ECO:0000313" key="1">
    <source>
        <dbReference type="EMBL" id="CAG8603669.1"/>
    </source>
</evidence>
<reference evidence="1" key="1">
    <citation type="submission" date="2021-06" db="EMBL/GenBank/DDBJ databases">
        <authorList>
            <person name="Kallberg Y."/>
            <person name="Tangrot J."/>
            <person name="Rosling A."/>
        </authorList>
    </citation>
    <scope>NUCLEOTIDE SEQUENCE</scope>
    <source>
        <strain evidence="1">MA461A</strain>
    </source>
</reference>